<dbReference type="OrthoDB" id="4248010at2"/>
<accession>A0A372LYB7</accession>
<organism evidence="1 2">
    <name type="scientific">Streptomyces triticagri</name>
    <dbReference type="NCBI Taxonomy" id="2293568"/>
    <lineage>
        <taxon>Bacteria</taxon>
        <taxon>Bacillati</taxon>
        <taxon>Actinomycetota</taxon>
        <taxon>Actinomycetes</taxon>
        <taxon>Kitasatosporales</taxon>
        <taxon>Streptomycetaceae</taxon>
        <taxon>Streptomyces</taxon>
    </lineage>
</organism>
<dbReference type="EMBL" id="QUAK01000212">
    <property type="protein sequence ID" value="RFU83275.1"/>
    <property type="molecule type" value="Genomic_DNA"/>
</dbReference>
<gene>
    <name evidence="1" type="ORF">DY218_28630</name>
</gene>
<proteinExistence type="predicted"/>
<reference evidence="1 2" key="1">
    <citation type="submission" date="2018-08" db="EMBL/GenBank/DDBJ databases">
        <title>Isolation, diversity and antifungal activity of Actinobacteria from wheat.</title>
        <authorList>
            <person name="Han C."/>
        </authorList>
    </citation>
    <scope>NUCLEOTIDE SEQUENCE [LARGE SCALE GENOMIC DNA]</scope>
    <source>
        <strain evidence="1 2">NEAU-YY421</strain>
    </source>
</reference>
<sequence length="103" mass="11363">MRPATRRRVLPHLIRTLSLALAIGTGMRLRSYGVPPLQAASSVLGIWWAGLWLALRLEDALSVVTHRCTAPGCHYVARVHSPDPGTNRRWQEIAAAHPTHSTI</sequence>
<name>A0A372LYB7_9ACTN</name>
<dbReference type="AlphaFoldDB" id="A0A372LYB7"/>
<protein>
    <submittedName>
        <fullName evidence="1">Uncharacterized protein</fullName>
    </submittedName>
</protein>
<evidence type="ECO:0000313" key="1">
    <source>
        <dbReference type="EMBL" id="RFU83275.1"/>
    </source>
</evidence>
<keyword evidence="2" id="KW-1185">Reference proteome</keyword>
<evidence type="ECO:0000313" key="2">
    <source>
        <dbReference type="Proteomes" id="UP000263094"/>
    </source>
</evidence>
<comment type="caution">
    <text evidence="1">The sequence shown here is derived from an EMBL/GenBank/DDBJ whole genome shotgun (WGS) entry which is preliminary data.</text>
</comment>
<dbReference type="RefSeq" id="WP_128559031.1">
    <property type="nucleotide sequence ID" value="NZ_QUAK01000212.1"/>
</dbReference>
<dbReference type="Proteomes" id="UP000263094">
    <property type="component" value="Unassembled WGS sequence"/>
</dbReference>